<dbReference type="InterPro" id="IPR002052">
    <property type="entry name" value="DNA_methylase_N6_adenine_CS"/>
</dbReference>
<dbReference type="EMBL" id="KZ987852">
    <property type="protein sequence ID" value="RKP14314.1"/>
    <property type="molecule type" value="Genomic_DNA"/>
</dbReference>
<proteinExistence type="inferred from homology"/>
<organism evidence="7 8">
    <name type="scientific">Piptocephalis cylindrospora</name>
    <dbReference type="NCBI Taxonomy" id="1907219"/>
    <lineage>
        <taxon>Eukaryota</taxon>
        <taxon>Fungi</taxon>
        <taxon>Fungi incertae sedis</taxon>
        <taxon>Zoopagomycota</taxon>
        <taxon>Zoopagomycotina</taxon>
        <taxon>Zoopagomycetes</taxon>
        <taxon>Zoopagales</taxon>
        <taxon>Piptocephalidaceae</taxon>
        <taxon>Piptocephalis</taxon>
    </lineage>
</organism>
<dbReference type="GO" id="GO:0005634">
    <property type="term" value="C:nucleus"/>
    <property type="evidence" value="ECO:0007669"/>
    <property type="project" value="UniProtKB-SubCell"/>
</dbReference>
<keyword evidence="6" id="KW-0539">Nucleus</keyword>
<dbReference type="Proteomes" id="UP000267251">
    <property type="component" value="Unassembled WGS sequence"/>
</dbReference>
<protein>
    <submittedName>
        <fullName evidence="7">N6-adenine-specific DNA methyltransferase 1</fullName>
    </submittedName>
</protein>
<dbReference type="InterPro" id="IPR029063">
    <property type="entry name" value="SAM-dependent_MTases_sf"/>
</dbReference>
<sequence length="213" mass="23186">MSYPTPDHDHILKAPYRDAVYEPAEDTFLLLDALEGDASLLTSLLPRVCLEIGSGSGCALTFLSTLLGPKNAVYMATDINALCTHATLETGKRALTQIDPIRTDLVHGLRLGNPGMVDILLFNPPYVPTDPSEVGSHGIEASWAGGKEGREVLDRLLPLIHRLLSPKGIFYLVAVEENRPEDIASILQAHGVVARRKTGPEALSIWRYSKIPL</sequence>
<accession>A0A4P9Y6H8</accession>
<evidence type="ECO:0000256" key="3">
    <source>
        <dbReference type="ARBA" id="ARBA00022603"/>
    </source>
</evidence>
<reference evidence="8" key="1">
    <citation type="journal article" date="2018" name="Nat. Microbiol.">
        <title>Leveraging single-cell genomics to expand the fungal tree of life.</title>
        <authorList>
            <person name="Ahrendt S.R."/>
            <person name="Quandt C.A."/>
            <person name="Ciobanu D."/>
            <person name="Clum A."/>
            <person name="Salamov A."/>
            <person name="Andreopoulos B."/>
            <person name="Cheng J.F."/>
            <person name="Woyke T."/>
            <person name="Pelin A."/>
            <person name="Henrissat B."/>
            <person name="Reynolds N.K."/>
            <person name="Benny G.L."/>
            <person name="Smith M.E."/>
            <person name="James T.Y."/>
            <person name="Grigoriev I.V."/>
        </authorList>
    </citation>
    <scope>NUCLEOTIDE SEQUENCE [LARGE SCALE GENOMIC DNA]</scope>
</reference>
<keyword evidence="3 7" id="KW-0489">Methyltransferase</keyword>
<dbReference type="Gene3D" id="3.40.50.150">
    <property type="entry name" value="Vaccinia Virus protein VP39"/>
    <property type="match status" value="1"/>
</dbReference>
<keyword evidence="8" id="KW-1185">Reference proteome</keyword>
<dbReference type="AlphaFoldDB" id="A0A4P9Y6H8"/>
<evidence type="ECO:0000256" key="2">
    <source>
        <dbReference type="ARBA" id="ARBA00006149"/>
    </source>
</evidence>
<dbReference type="GO" id="GO:0008757">
    <property type="term" value="F:S-adenosylmethionine-dependent methyltransferase activity"/>
    <property type="evidence" value="ECO:0007669"/>
    <property type="project" value="TreeGrafter"/>
</dbReference>
<keyword evidence="4 7" id="KW-0808">Transferase</keyword>
<evidence type="ECO:0000256" key="6">
    <source>
        <dbReference type="ARBA" id="ARBA00023242"/>
    </source>
</evidence>
<name>A0A4P9Y6H8_9FUNG</name>
<dbReference type="PROSITE" id="PS00092">
    <property type="entry name" value="N6_MTASE"/>
    <property type="match status" value="1"/>
</dbReference>
<gene>
    <name evidence="7" type="ORF">BJ684DRAFT_22579</name>
</gene>
<comment type="subcellular location">
    <subcellularLocation>
        <location evidence="1">Nucleus</location>
    </subcellularLocation>
</comment>
<dbReference type="GO" id="GO:0032259">
    <property type="term" value="P:methylation"/>
    <property type="evidence" value="ECO:0007669"/>
    <property type="project" value="UniProtKB-KW"/>
</dbReference>
<comment type="similarity">
    <text evidence="2">Belongs to the eukaryotic/archaeal PrmC-related family.</text>
</comment>
<evidence type="ECO:0000313" key="7">
    <source>
        <dbReference type="EMBL" id="RKP14314.1"/>
    </source>
</evidence>
<dbReference type="GO" id="GO:0008276">
    <property type="term" value="F:protein methyltransferase activity"/>
    <property type="evidence" value="ECO:0007669"/>
    <property type="project" value="TreeGrafter"/>
</dbReference>
<dbReference type="PANTHER" id="PTHR45875">
    <property type="entry name" value="METHYLTRANSFERASE N6AMT1"/>
    <property type="match status" value="1"/>
</dbReference>
<dbReference type="PANTHER" id="PTHR45875:SF1">
    <property type="entry name" value="METHYLTRANSFERASE N6AMT1"/>
    <property type="match status" value="1"/>
</dbReference>
<evidence type="ECO:0000313" key="8">
    <source>
        <dbReference type="Proteomes" id="UP000267251"/>
    </source>
</evidence>
<dbReference type="CDD" id="cd02440">
    <property type="entry name" value="AdoMet_MTases"/>
    <property type="match status" value="1"/>
</dbReference>
<evidence type="ECO:0000256" key="1">
    <source>
        <dbReference type="ARBA" id="ARBA00004123"/>
    </source>
</evidence>
<evidence type="ECO:0000256" key="5">
    <source>
        <dbReference type="ARBA" id="ARBA00022691"/>
    </source>
</evidence>
<dbReference type="FunFam" id="3.40.50.150:FF:000077">
    <property type="entry name" value="HemK methyltransferase family member 2"/>
    <property type="match status" value="1"/>
</dbReference>
<dbReference type="OrthoDB" id="406152at2759"/>
<dbReference type="InterPro" id="IPR052190">
    <property type="entry name" value="Euk-Arch_PrmC-MTase"/>
</dbReference>
<dbReference type="GO" id="GO:0003676">
    <property type="term" value="F:nucleic acid binding"/>
    <property type="evidence" value="ECO:0007669"/>
    <property type="project" value="InterPro"/>
</dbReference>
<dbReference type="GO" id="GO:0035657">
    <property type="term" value="C:eRF1 methyltransferase complex"/>
    <property type="evidence" value="ECO:0007669"/>
    <property type="project" value="TreeGrafter"/>
</dbReference>
<evidence type="ECO:0000256" key="4">
    <source>
        <dbReference type="ARBA" id="ARBA00022679"/>
    </source>
</evidence>
<keyword evidence="5" id="KW-0949">S-adenosyl-L-methionine</keyword>
<dbReference type="SUPFAM" id="SSF53335">
    <property type="entry name" value="S-adenosyl-L-methionine-dependent methyltransferases"/>
    <property type="match status" value="1"/>
</dbReference>